<sequence>MEFARPPGQAISGSAAKAQTKSGKSSHITDVHTSTVPIALKLLPVGDQAEGVPIRLTAVTSDQVTTVSGTRGSSGPRHGKT</sequence>
<protein>
    <submittedName>
        <fullName evidence="2">Uncharacterized protein</fullName>
    </submittedName>
</protein>
<keyword evidence="3" id="KW-1185">Reference proteome</keyword>
<feature type="compositionally biased region" description="Polar residues" evidence="1">
    <location>
        <begin position="17"/>
        <end position="30"/>
    </location>
</feature>
<name>A0AAE1DWD9_9GAST</name>
<dbReference type="Proteomes" id="UP001283361">
    <property type="component" value="Unassembled WGS sequence"/>
</dbReference>
<accession>A0AAE1DWD9</accession>
<evidence type="ECO:0000313" key="2">
    <source>
        <dbReference type="EMBL" id="KAK3785506.1"/>
    </source>
</evidence>
<reference evidence="2" key="1">
    <citation type="journal article" date="2023" name="G3 (Bethesda)">
        <title>A reference genome for the long-term kleptoplast-retaining sea slug Elysia crispata morphotype clarki.</title>
        <authorList>
            <person name="Eastman K.E."/>
            <person name="Pendleton A.L."/>
            <person name="Shaikh M.A."/>
            <person name="Suttiyut T."/>
            <person name="Ogas R."/>
            <person name="Tomko P."/>
            <person name="Gavelis G."/>
            <person name="Widhalm J.R."/>
            <person name="Wisecaver J.H."/>
        </authorList>
    </citation>
    <scope>NUCLEOTIDE SEQUENCE</scope>
    <source>
        <strain evidence="2">ECLA1</strain>
    </source>
</reference>
<gene>
    <name evidence="2" type="ORF">RRG08_048640</name>
</gene>
<organism evidence="2 3">
    <name type="scientific">Elysia crispata</name>
    <name type="common">lettuce slug</name>
    <dbReference type="NCBI Taxonomy" id="231223"/>
    <lineage>
        <taxon>Eukaryota</taxon>
        <taxon>Metazoa</taxon>
        <taxon>Spiralia</taxon>
        <taxon>Lophotrochozoa</taxon>
        <taxon>Mollusca</taxon>
        <taxon>Gastropoda</taxon>
        <taxon>Heterobranchia</taxon>
        <taxon>Euthyneura</taxon>
        <taxon>Panpulmonata</taxon>
        <taxon>Sacoglossa</taxon>
        <taxon>Placobranchoidea</taxon>
        <taxon>Plakobranchidae</taxon>
        <taxon>Elysia</taxon>
    </lineage>
</organism>
<evidence type="ECO:0000313" key="3">
    <source>
        <dbReference type="Proteomes" id="UP001283361"/>
    </source>
</evidence>
<comment type="caution">
    <text evidence="2">The sequence shown here is derived from an EMBL/GenBank/DDBJ whole genome shotgun (WGS) entry which is preliminary data.</text>
</comment>
<evidence type="ECO:0000256" key="1">
    <source>
        <dbReference type="SAM" id="MobiDB-lite"/>
    </source>
</evidence>
<dbReference type="AlphaFoldDB" id="A0AAE1DWD9"/>
<proteinExistence type="predicted"/>
<feature type="region of interest" description="Disordered" evidence="1">
    <location>
        <begin position="1"/>
        <end position="30"/>
    </location>
</feature>
<dbReference type="EMBL" id="JAWDGP010002127">
    <property type="protein sequence ID" value="KAK3785506.1"/>
    <property type="molecule type" value="Genomic_DNA"/>
</dbReference>